<proteinExistence type="predicted"/>
<keyword evidence="2" id="KW-0812">Transmembrane</keyword>
<name>A0A1S3D1U4_DIACI</name>
<evidence type="ECO:0000313" key="5">
    <source>
        <dbReference type="RefSeq" id="XP_008472501.1"/>
    </source>
</evidence>
<feature type="domain" description="Fibronectin type III" evidence="3">
    <location>
        <begin position="79"/>
        <end position="216"/>
    </location>
</feature>
<evidence type="ECO:0000256" key="2">
    <source>
        <dbReference type="SAM" id="Phobius"/>
    </source>
</evidence>
<sequence>VLFLYSTFAILDSYRVVAVIAGNTESVTLSNLIPDTQYQVTVAAVVTINNSTKKFRSNLVVFRTLFESPNVFPRGIIHVRGVEVTIVVIVLCVWVGAIILFFNRWGKIRMLIPYQPDYKDTQLKVPGTGACSVGNGCQNPGGTNFCCSQRYLHRCDLNDSIDWHSKSAFMMASRGKHRVNSAIYISPSFENSQGLDSINHSGNIRKTCSADNLPRMFYANHQSDEDSPKTKRKRPPHRLPTVSISVATSNSDEICTDPHEVLIETSALLCNDRES</sequence>
<keyword evidence="4" id="KW-1185">Reference proteome</keyword>
<evidence type="ECO:0000256" key="1">
    <source>
        <dbReference type="SAM" id="MobiDB-lite"/>
    </source>
</evidence>
<evidence type="ECO:0000259" key="3">
    <source>
        <dbReference type="Pfam" id="PF16066"/>
    </source>
</evidence>
<dbReference type="CDD" id="cd00063">
    <property type="entry name" value="FN3"/>
    <property type="match status" value="1"/>
</dbReference>
<feature type="region of interest" description="Disordered" evidence="1">
    <location>
        <begin position="220"/>
        <end position="242"/>
    </location>
</feature>
<protein>
    <submittedName>
        <fullName evidence="5">Uncharacterized protein LOC103509654</fullName>
    </submittedName>
</protein>
<dbReference type="SUPFAM" id="SSF49265">
    <property type="entry name" value="Fibronectin type III"/>
    <property type="match status" value="1"/>
</dbReference>
<dbReference type="PANTHER" id="PTHR21104:SF2">
    <property type="entry name" value="FIBRONECTIN TYPE-III DOMAIN-CONTAINING PROTEIN"/>
    <property type="match status" value="1"/>
</dbReference>
<dbReference type="Proteomes" id="UP000079169">
    <property type="component" value="Unplaced"/>
</dbReference>
<dbReference type="InterPro" id="IPR032073">
    <property type="entry name" value="FNDC5_C"/>
</dbReference>
<dbReference type="Pfam" id="PF16066">
    <property type="entry name" value="DUF4808"/>
    <property type="match status" value="1"/>
</dbReference>
<dbReference type="RefSeq" id="XP_008472501.1">
    <property type="nucleotide sequence ID" value="XM_008474279.3"/>
</dbReference>
<dbReference type="InterPro" id="IPR003961">
    <property type="entry name" value="FN3_dom"/>
</dbReference>
<organism evidence="4 5">
    <name type="scientific">Diaphorina citri</name>
    <name type="common">Asian citrus psyllid</name>
    <dbReference type="NCBI Taxonomy" id="121845"/>
    <lineage>
        <taxon>Eukaryota</taxon>
        <taxon>Metazoa</taxon>
        <taxon>Ecdysozoa</taxon>
        <taxon>Arthropoda</taxon>
        <taxon>Hexapoda</taxon>
        <taxon>Insecta</taxon>
        <taxon>Pterygota</taxon>
        <taxon>Neoptera</taxon>
        <taxon>Paraneoptera</taxon>
        <taxon>Hemiptera</taxon>
        <taxon>Sternorrhyncha</taxon>
        <taxon>Psylloidea</taxon>
        <taxon>Psyllidae</taxon>
        <taxon>Diaphorininae</taxon>
        <taxon>Diaphorina</taxon>
    </lineage>
</organism>
<feature type="transmembrane region" description="Helical" evidence="2">
    <location>
        <begin position="84"/>
        <end position="102"/>
    </location>
</feature>
<feature type="non-terminal residue" evidence="5">
    <location>
        <position position="1"/>
    </location>
</feature>
<dbReference type="PANTHER" id="PTHR21104">
    <property type="entry name" value="FIBRONECTIN TYPE III DOMAIN-CONTAINING PROTEIN"/>
    <property type="match status" value="1"/>
</dbReference>
<keyword evidence="2" id="KW-1133">Transmembrane helix</keyword>
<dbReference type="GeneID" id="103509654"/>
<dbReference type="PaxDb" id="121845-A0A1S3D1U4"/>
<accession>A0A1S3D1U4</accession>
<evidence type="ECO:0000313" key="4">
    <source>
        <dbReference type="Proteomes" id="UP000079169"/>
    </source>
</evidence>
<dbReference type="InterPro" id="IPR036116">
    <property type="entry name" value="FN3_sf"/>
</dbReference>
<dbReference type="Gene3D" id="2.60.40.10">
    <property type="entry name" value="Immunoglobulins"/>
    <property type="match status" value="1"/>
</dbReference>
<dbReference type="KEGG" id="dci:103509654"/>
<dbReference type="AlphaFoldDB" id="A0A1S3D1U4"/>
<dbReference type="InterPro" id="IPR013783">
    <property type="entry name" value="Ig-like_fold"/>
</dbReference>
<keyword evidence="2" id="KW-0472">Membrane</keyword>
<gene>
    <name evidence="5" type="primary">LOC103509654</name>
</gene>
<reference evidence="5" key="1">
    <citation type="submission" date="2025-08" db="UniProtKB">
        <authorList>
            <consortium name="RefSeq"/>
        </authorList>
    </citation>
    <scope>IDENTIFICATION</scope>
</reference>